<comment type="caution">
    <text evidence="10">The sequence shown here is derived from an EMBL/GenBank/DDBJ whole genome shotgun (WGS) entry which is preliminary data.</text>
</comment>
<evidence type="ECO:0000256" key="1">
    <source>
        <dbReference type="ARBA" id="ARBA00004651"/>
    </source>
</evidence>
<evidence type="ECO:0000256" key="4">
    <source>
        <dbReference type="ARBA" id="ARBA00022692"/>
    </source>
</evidence>
<reference evidence="10 11" key="1">
    <citation type="submission" date="2019-02" db="EMBL/GenBank/DDBJ databases">
        <title>Deep-cultivation of Planctomycetes and their phenomic and genomic characterization uncovers novel biology.</title>
        <authorList>
            <person name="Wiegand S."/>
            <person name="Jogler M."/>
            <person name="Boedeker C."/>
            <person name="Pinto D."/>
            <person name="Vollmers J."/>
            <person name="Rivas-Marin E."/>
            <person name="Kohn T."/>
            <person name="Peeters S.H."/>
            <person name="Heuer A."/>
            <person name="Rast P."/>
            <person name="Oberbeckmann S."/>
            <person name="Bunk B."/>
            <person name="Jeske O."/>
            <person name="Meyerdierks A."/>
            <person name="Storesund J.E."/>
            <person name="Kallscheuer N."/>
            <person name="Luecker S."/>
            <person name="Lage O.M."/>
            <person name="Pohl T."/>
            <person name="Merkel B.J."/>
            <person name="Hornburger P."/>
            <person name="Mueller R.-W."/>
            <person name="Bruemmer F."/>
            <person name="Labrenz M."/>
            <person name="Spormann A.M."/>
            <person name="Op Den Camp H."/>
            <person name="Overmann J."/>
            <person name="Amann R."/>
            <person name="Jetten M.S.M."/>
            <person name="Mascher T."/>
            <person name="Medema M.H."/>
            <person name="Devos D.P."/>
            <person name="Kaster A.-K."/>
            <person name="Ovreas L."/>
            <person name="Rohde M."/>
            <person name="Galperin M.Y."/>
            <person name="Jogler C."/>
        </authorList>
    </citation>
    <scope>NUCLEOTIDE SEQUENCE [LARGE SCALE GENOMIC DNA]</scope>
    <source>
        <strain evidence="10 11">Enr8</strain>
    </source>
</reference>
<keyword evidence="5 9" id="KW-1133">Transmembrane helix</keyword>
<keyword evidence="7 9" id="KW-0472">Membrane</keyword>
<evidence type="ECO:0000313" key="10">
    <source>
        <dbReference type="EMBL" id="TWT29693.1"/>
    </source>
</evidence>
<keyword evidence="11" id="KW-1185">Reference proteome</keyword>
<evidence type="ECO:0000256" key="3">
    <source>
        <dbReference type="ARBA" id="ARBA00022475"/>
    </source>
</evidence>
<keyword evidence="6" id="KW-0406">Ion transport</keyword>
<protein>
    <submittedName>
        <fullName evidence="10">Bestrophin, RFP-TM, chloride channel</fullName>
    </submittedName>
</protein>
<keyword evidence="3" id="KW-1003">Cell membrane</keyword>
<feature type="transmembrane region" description="Helical" evidence="9">
    <location>
        <begin position="12"/>
        <end position="32"/>
    </location>
</feature>
<evidence type="ECO:0000313" key="11">
    <source>
        <dbReference type="Proteomes" id="UP000318878"/>
    </source>
</evidence>
<dbReference type="PANTHER" id="PTHR33281">
    <property type="entry name" value="UPF0187 PROTEIN YNEE"/>
    <property type="match status" value="1"/>
</dbReference>
<comment type="subcellular location">
    <subcellularLocation>
        <location evidence="1">Cell membrane</location>
        <topology evidence="1">Multi-pass membrane protein</topology>
    </subcellularLocation>
</comment>
<feature type="transmembrane region" description="Helical" evidence="9">
    <location>
        <begin position="225"/>
        <end position="244"/>
    </location>
</feature>
<dbReference type="RefSeq" id="WP_146436661.1">
    <property type="nucleotide sequence ID" value="NZ_SJPF01000007.1"/>
</dbReference>
<keyword evidence="4 9" id="KW-0812">Transmembrane</keyword>
<organism evidence="10 11">
    <name type="scientific">Blastopirellula retiformator</name>
    <dbReference type="NCBI Taxonomy" id="2527970"/>
    <lineage>
        <taxon>Bacteria</taxon>
        <taxon>Pseudomonadati</taxon>
        <taxon>Planctomycetota</taxon>
        <taxon>Planctomycetia</taxon>
        <taxon>Pirellulales</taxon>
        <taxon>Pirellulaceae</taxon>
        <taxon>Blastopirellula</taxon>
    </lineage>
</organism>
<keyword evidence="2" id="KW-0813">Transport</keyword>
<evidence type="ECO:0000256" key="6">
    <source>
        <dbReference type="ARBA" id="ARBA00023065"/>
    </source>
</evidence>
<sequence>MIVRRNLSFRQMLFYAWKSMLYFFLLSVIVYFLHHELAIQKLSVPFEAVATLSTALAIFLGFKNNSAYDRWWEARKIWGLLVNYSRAWGREVLTLAGDESGDATPEKNEWRRRLIYRHIAFVHALRVFLRQRRPYNKYQDEYVETSNTYDDIRPFLTRDEADEVLSKENPPNYLLMIQGRELLAAFQRGWISDYRFVKLSETLTEFNNHQGMSERIKNTPLPRPYSYYSRVFVFLHGTLVPFAFVEVLGIFNIPLALLINFIFLSLDQIGERTEDPFENRPGDTPLTSISVTIEGNLKEMLDEADLPEMPPMVKGTVL</sequence>
<dbReference type="AlphaFoldDB" id="A0A5C5UVR2"/>
<accession>A0A5C5UVR2</accession>
<dbReference type="Proteomes" id="UP000318878">
    <property type="component" value="Unassembled WGS sequence"/>
</dbReference>
<name>A0A5C5UVR2_9BACT</name>
<dbReference type="GO" id="GO:0005886">
    <property type="term" value="C:plasma membrane"/>
    <property type="evidence" value="ECO:0007669"/>
    <property type="project" value="UniProtKB-SubCell"/>
</dbReference>
<dbReference type="PANTHER" id="PTHR33281:SF19">
    <property type="entry name" value="VOLTAGE-DEPENDENT ANION CHANNEL-FORMING PROTEIN YNEE"/>
    <property type="match status" value="1"/>
</dbReference>
<dbReference type="EMBL" id="SJPF01000007">
    <property type="protein sequence ID" value="TWT29693.1"/>
    <property type="molecule type" value="Genomic_DNA"/>
</dbReference>
<proteinExistence type="inferred from homology"/>
<gene>
    <name evidence="10" type="ORF">Enr8_48810</name>
</gene>
<evidence type="ECO:0000256" key="2">
    <source>
        <dbReference type="ARBA" id="ARBA00022448"/>
    </source>
</evidence>
<dbReference type="OrthoDB" id="445589at2"/>
<evidence type="ECO:0000256" key="5">
    <source>
        <dbReference type="ARBA" id="ARBA00022989"/>
    </source>
</evidence>
<feature type="transmembrane region" description="Helical" evidence="9">
    <location>
        <begin position="44"/>
        <end position="62"/>
    </location>
</feature>
<comment type="similarity">
    <text evidence="8">Belongs to the anion channel-forming bestrophin (TC 1.A.46) family.</text>
</comment>
<dbReference type="InterPro" id="IPR044669">
    <property type="entry name" value="YneE/VCCN1/2-like"/>
</dbReference>
<evidence type="ECO:0000256" key="7">
    <source>
        <dbReference type="ARBA" id="ARBA00023136"/>
    </source>
</evidence>
<dbReference type="GO" id="GO:0005254">
    <property type="term" value="F:chloride channel activity"/>
    <property type="evidence" value="ECO:0007669"/>
    <property type="project" value="InterPro"/>
</dbReference>
<evidence type="ECO:0000256" key="8">
    <source>
        <dbReference type="ARBA" id="ARBA00034708"/>
    </source>
</evidence>
<evidence type="ECO:0000256" key="9">
    <source>
        <dbReference type="SAM" id="Phobius"/>
    </source>
</evidence>
<dbReference type="Pfam" id="PF25539">
    <property type="entry name" value="Bestrophin_2"/>
    <property type="match status" value="1"/>
</dbReference>